<dbReference type="PANTHER" id="PTHR38789">
    <property type="entry name" value="REPRESSIBLE PROTEIN GRG1, PUTATIVE (AFU_ORTHOLOGUE AFUA_5G14210)-RELATED"/>
    <property type="match status" value="1"/>
</dbReference>
<accession>A0ABR0STG8</accession>
<dbReference type="Pfam" id="PF11034">
    <property type="entry name" value="Grg1"/>
    <property type="match status" value="1"/>
</dbReference>
<gene>
    <name evidence="1" type="ORF">PT974_03417</name>
</gene>
<comment type="caution">
    <text evidence="1">The sequence shown here is derived from an EMBL/GenBank/DDBJ whole genome shotgun (WGS) entry which is preliminary data.</text>
</comment>
<dbReference type="InterPro" id="IPR020100">
    <property type="entry name" value="Glc-repressible_Grg1"/>
</dbReference>
<dbReference type="PANTHER" id="PTHR38789:SF1">
    <property type="entry name" value="GLUCOSE-REPRESSIBLE GENE PROTEIN-RELATED"/>
    <property type="match status" value="1"/>
</dbReference>
<dbReference type="Proteomes" id="UP001338125">
    <property type="component" value="Unassembled WGS sequence"/>
</dbReference>
<reference evidence="1 2" key="1">
    <citation type="submission" date="2024-01" db="EMBL/GenBank/DDBJ databases">
        <title>Complete genome of Cladobotryum mycophilum ATHUM6906.</title>
        <authorList>
            <person name="Christinaki A.C."/>
            <person name="Myridakis A.I."/>
            <person name="Kouvelis V.N."/>
        </authorList>
    </citation>
    <scope>NUCLEOTIDE SEQUENCE [LARGE SCALE GENOMIC DNA]</scope>
    <source>
        <strain evidence="1 2">ATHUM6906</strain>
    </source>
</reference>
<evidence type="ECO:0000313" key="1">
    <source>
        <dbReference type="EMBL" id="KAK5995025.1"/>
    </source>
</evidence>
<sequence>METAKQVYNYAAETVQGAVAGASKETNKEIAKNDNASVGTRLTAAKDAVGDSINETAHNGKADAHKNLAQNS</sequence>
<proteinExistence type="predicted"/>
<organism evidence="1 2">
    <name type="scientific">Cladobotryum mycophilum</name>
    <dbReference type="NCBI Taxonomy" id="491253"/>
    <lineage>
        <taxon>Eukaryota</taxon>
        <taxon>Fungi</taxon>
        <taxon>Dikarya</taxon>
        <taxon>Ascomycota</taxon>
        <taxon>Pezizomycotina</taxon>
        <taxon>Sordariomycetes</taxon>
        <taxon>Hypocreomycetidae</taxon>
        <taxon>Hypocreales</taxon>
        <taxon>Hypocreaceae</taxon>
        <taxon>Cladobotryum</taxon>
    </lineage>
</organism>
<name>A0ABR0STG8_9HYPO</name>
<dbReference type="EMBL" id="JAVFKD010000004">
    <property type="protein sequence ID" value="KAK5995025.1"/>
    <property type="molecule type" value="Genomic_DNA"/>
</dbReference>
<evidence type="ECO:0000313" key="2">
    <source>
        <dbReference type="Proteomes" id="UP001338125"/>
    </source>
</evidence>
<protein>
    <submittedName>
        <fullName evidence="1">Glucose-repressible gene protein</fullName>
    </submittedName>
</protein>
<keyword evidence="2" id="KW-1185">Reference proteome</keyword>